<keyword evidence="2" id="KW-0732">Signal</keyword>
<gene>
    <name evidence="3" type="ORF">SAMN05216302_10715</name>
</gene>
<dbReference type="RefSeq" id="WP_170841762.1">
    <property type="nucleotide sequence ID" value="NZ_FOSP01000071.1"/>
</dbReference>
<proteinExistence type="predicted"/>
<reference evidence="4" key="1">
    <citation type="submission" date="2016-10" db="EMBL/GenBank/DDBJ databases">
        <authorList>
            <person name="Varghese N."/>
            <person name="Submissions S."/>
        </authorList>
    </citation>
    <scope>NUCLEOTIDE SEQUENCE [LARGE SCALE GENOMIC DNA]</scope>
    <source>
        <strain evidence="4">Nm69</strain>
    </source>
</reference>
<feature type="signal peptide" evidence="2">
    <location>
        <begin position="1"/>
        <end position="22"/>
    </location>
</feature>
<sequence length="117" mass="13381">MNKHTLITVIVTLGLLIFCVQANSQSMNEEQDVQDAIASSDHVALVKYYEDQAKEMEAKVQEHKKLLAKYKNSSRYGKPAELLKVHCRRLINNYEQAVAESMSMADIHRQMVQESNN</sequence>
<evidence type="ECO:0000313" key="4">
    <source>
        <dbReference type="Proteomes" id="UP000199533"/>
    </source>
</evidence>
<dbReference type="AlphaFoldDB" id="A0A1I4H590"/>
<evidence type="ECO:0000256" key="2">
    <source>
        <dbReference type="SAM" id="SignalP"/>
    </source>
</evidence>
<feature type="chain" id="PRO_5011567014" evidence="2">
    <location>
        <begin position="23"/>
        <end position="117"/>
    </location>
</feature>
<accession>A0A1I4H590</accession>
<evidence type="ECO:0000313" key="3">
    <source>
        <dbReference type="EMBL" id="SFL37424.1"/>
    </source>
</evidence>
<protein>
    <submittedName>
        <fullName evidence="3">Uncharacterized protein</fullName>
    </submittedName>
</protein>
<organism evidence="3 4">
    <name type="scientific">Nitrosomonas aestuarii</name>
    <dbReference type="NCBI Taxonomy" id="52441"/>
    <lineage>
        <taxon>Bacteria</taxon>
        <taxon>Pseudomonadati</taxon>
        <taxon>Pseudomonadota</taxon>
        <taxon>Betaproteobacteria</taxon>
        <taxon>Nitrosomonadales</taxon>
        <taxon>Nitrosomonadaceae</taxon>
        <taxon>Nitrosomonas</taxon>
    </lineage>
</organism>
<dbReference type="EMBL" id="FOSP01000071">
    <property type="protein sequence ID" value="SFL37424.1"/>
    <property type="molecule type" value="Genomic_DNA"/>
</dbReference>
<feature type="coiled-coil region" evidence="1">
    <location>
        <begin position="46"/>
        <end position="73"/>
    </location>
</feature>
<name>A0A1I4H590_9PROT</name>
<keyword evidence="1" id="KW-0175">Coiled coil</keyword>
<keyword evidence="4" id="KW-1185">Reference proteome</keyword>
<dbReference type="Proteomes" id="UP000199533">
    <property type="component" value="Unassembled WGS sequence"/>
</dbReference>
<evidence type="ECO:0000256" key="1">
    <source>
        <dbReference type="SAM" id="Coils"/>
    </source>
</evidence>